<evidence type="ECO:0000256" key="1">
    <source>
        <dbReference type="SAM" id="Coils"/>
    </source>
</evidence>
<evidence type="ECO:0000313" key="2">
    <source>
        <dbReference type="EMBL" id="PKC55521.1"/>
    </source>
</evidence>
<name>A0A2N0QWU5_9GLOM</name>
<dbReference type="AlphaFoldDB" id="A0A2N0QWU5"/>
<protein>
    <submittedName>
        <fullName evidence="2">Uncharacterized protein</fullName>
    </submittedName>
</protein>
<sequence length="138" mass="15823">MKHETKAPNGFENVTHIRGTHLIGNDKDHTPFALMEKKGQPDKIYRRIDCTLVVTKKNICENCTKLQNTIGQNEIIVGLKERLEEKIKKEEVEVSDNIANITHIVTKDVINKNINFSTLHPIFQELIRIQTGKPKDII</sequence>
<proteinExistence type="predicted"/>
<evidence type="ECO:0000313" key="3">
    <source>
        <dbReference type="Proteomes" id="UP000232688"/>
    </source>
</evidence>
<reference evidence="2 3" key="1">
    <citation type="submission" date="2017-10" db="EMBL/GenBank/DDBJ databases">
        <title>Extensive intraspecific genome diversity in a model arbuscular mycorrhizal fungus.</title>
        <authorList>
            <person name="Chen E.C.H."/>
            <person name="Morin E."/>
            <person name="Baudet D."/>
            <person name="Noel J."/>
            <person name="Ndikumana S."/>
            <person name="Charron P."/>
            <person name="St-Onge C."/>
            <person name="Giorgi J."/>
            <person name="Grigoriev I.V."/>
            <person name="Roux C."/>
            <person name="Martin F.M."/>
            <person name="Corradi N."/>
        </authorList>
    </citation>
    <scope>NUCLEOTIDE SEQUENCE [LARGE SCALE GENOMIC DNA]</scope>
    <source>
        <strain evidence="2 3">A1</strain>
    </source>
</reference>
<keyword evidence="1" id="KW-0175">Coiled coil</keyword>
<dbReference type="Proteomes" id="UP000232688">
    <property type="component" value="Unassembled WGS sequence"/>
</dbReference>
<comment type="caution">
    <text evidence="2">The sequence shown here is derived from an EMBL/GenBank/DDBJ whole genome shotgun (WGS) entry which is preliminary data.</text>
</comment>
<dbReference type="EMBL" id="LLXH01002548">
    <property type="protein sequence ID" value="PKC55521.1"/>
    <property type="molecule type" value="Genomic_DNA"/>
</dbReference>
<reference evidence="2 3" key="2">
    <citation type="submission" date="2017-10" db="EMBL/GenBank/DDBJ databases">
        <title>Genome analyses suggest a sexual origin of heterokaryosis in a supposedly ancient asexual fungus.</title>
        <authorList>
            <person name="Corradi N."/>
            <person name="Sedzielewska K."/>
            <person name="Noel J."/>
            <person name="Charron P."/>
            <person name="Farinelli L."/>
            <person name="Marton T."/>
            <person name="Kruger M."/>
            <person name="Pelin A."/>
            <person name="Brachmann A."/>
            <person name="Corradi N."/>
        </authorList>
    </citation>
    <scope>NUCLEOTIDE SEQUENCE [LARGE SCALE GENOMIC DNA]</scope>
    <source>
        <strain evidence="2 3">A1</strain>
    </source>
</reference>
<accession>A0A2N0QWU5</accession>
<dbReference type="VEuPathDB" id="FungiDB:RhiirA1_475453"/>
<feature type="coiled-coil region" evidence="1">
    <location>
        <begin position="73"/>
        <end position="100"/>
    </location>
</feature>
<gene>
    <name evidence="2" type="ORF">RhiirA1_475453</name>
</gene>
<organism evidence="2 3">
    <name type="scientific">Rhizophagus irregularis</name>
    <dbReference type="NCBI Taxonomy" id="588596"/>
    <lineage>
        <taxon>Eukaryota</taxon>
        <taxon>Fungi</taxon>
        <taxon>Fungi incertae sedis</taxon>
        <taxon>Mucoromycota</taxon>
        <taxon>Glomeromycotina</taxon>
        <taxon>Glomeromycetes</taxon>
        <taxon>Glomerales</taxon>
        <taxon>Glomeraceae</taxon>
        <taxon>Rhizophagus</taxon>
    </lineage>
</organism>